<accession>A0AAV0LJF9</accession>
<gene>
    <name evidence="2" type="ORF">LITE_LOCUS24230</name>
</gene>
<evidence type="ECO:0000313" key="2">
    <source>
        <dbReference type="EMBL" id="CAI0434320.1"/>
    </source>
</evidence>
<dbReference type="AlphaFoldDB" id="A0AAV0LJF9"/>
<dbReference type="EMBL" id="CAMGYJ010000006">
    <property type="protein sequence ID" value="CAI0434320.1"/>
    <property type="molecule type" value="Genomic_DNA"/>
</dbReference>
<feature type="compositionally biased region" description="Polar residues" evidence="1">
    <location>
        <begin position="1"/>
        <end position="14"/>
    </location>
</feature>
<comment type="caution">
    <text evidence="2">The sequence shown here is derived from an EMBL/GenBank/DDBJ whole genome shotgun (WGS) entry which is preliminary data.</text>
</comment>
<proteinExistence type="predicted"/>
<evidence type="ECO:0000313" key="3">
    <source>
        <dbReference type="Proteomes" id="UP001154282"/>
    </source>
</evidence>
<reference evidence="2" key="1">
    <citation type="submission" date="2022-08" db="EMBL/GenBank/DDBJ databases">
        <authorList>
            <person name="Gutierrez-Valencia J."/>
        </authorList>
    </citation>
    <scope>NUCLEOTIDE SEQUENCE</scope>
</reference>
<keyword evidence="3" id="KW-1185">Reference proteome</keyword>
<protein>
    <submittedName>
        <fullName evidence="2">Uncharacterized protein</fullName>
    </submittedName>
</protein>
<sequence>APLQSSSLSSLHTVTRTKKEKTPKKYIVSFLSIFPFEIRNPSPSINFLRPSERQNKDNPFFSFHLGIEEIPA</sequence>
<evidence type="ECO:0000256" key="1">
    <source>
        <dbReference type="SAM" id="MobiDB-lite"/>
    </source>
</evidence>
<dbReference type="Proteomes" id="UP001154282">
    <property type="component" value="Unassembled WGS sequence"/>
</dbReference>
<name>A0AAV0LJF9_9ROSI</name>
<feature type="region of interest" description="Disordered" evidence="1">
    <location>
        <begin position="1"/>
        <end position="20"/>
    </location>
</feature>
<organism evidence="2 3">
    <name type="scientific">Linum tenue</name>
    <dbReference type="NCBI Taxonomy" id="586396"/>
    <lineage>
        <taxon>Eukaryota</taxon>
        <taxon>Viridiplantae</taxon>
        <taxon>Streptophyta</taxon>
        <taxon>Embryophyta</taxon>
        <taxon>Tracheophyta</taxon>
        <taxon>Spermatophyta</taxon>
        <taxon>Magnoliopsida</taxon>
        <taxon>eudicotyledons</taxon>
        <taxon>Gunneridae</taxon>
        <taxon>Pentapetalae</taxon>
        <taxon>rosids</taxon>
        <taxon>fabids</taxon>
        <taxon>Malpighiales</taxon>
        <taxon>Linaceae</taxon>
        <taxon>Linum</taxon>
    </lineage>
</organism>
<feature type="non-terminal residue" evidence="2">
    <location>
        <position position="1"/>
    </location>
</feature>